<feature type="transmembrane region" description="Helical" evidence="1">
    <location>
        <begin position="138"/>
        <end position="158"/>
    </location>
</feature>
<name>A0A4Y9NRS0_9BRAD</name>
<feature type="transmembrane region" description="Helical" evidence="1">
    <location>
        <begin position="108"/>
        <end position="126"/>
    </location>
</feature>
<dbReference type="GO" id="GO:0009190">
    <property type="term" value="P:cyclic nucleotide biosynthetic process"/>
    <property type="evidence" value="ECO:0007669"/>
    <property type="project" value="InterPro"/>
</dbReference>
<dbReference type="Gene3D" id="3.30.70.1230">
    <property type="entry name" value="Nucleotide cyclase"/>
    <property type="match status" value="1"/>
</dbReference>
<dbReference type="Proteomes" id="UP000297700">
    <property type="component" value="Unassembled WGS sequence"/>
</dbReference>
<accession>A0A4Y9NRS0</accession>
<feature type="domain" description="Guanylate cyclase" evidence="2">
    <location>
        <begin position="315"/>
        <end position="446"/>
    </location>
</feature>
<feature type="transmembrane region" description="Helical" evidence="1">
    <location>
        <begin position="83"/>
        <end position="102"/>
    </location>
</feature>
<dbReference type="SMART" id="SM00044">
    <property type="entry name" value="CYCc"/>
    <property type="match status" value="1"/>
</dbReference>
<dbReference type="EMBL" id="SPQS01000023">
    <property type="protein sequence ID" value="TFV70037.1"/>
    <property type="molecule type" value="Genomic_DNA"/>
</dbReference>
<dbReference type="GO" id="GO:0035556">
    <property type="term" value="P:intracellular signal transduction"/>
    <property type="evidence" value="ECO:0007669"/>
    <property type="project" value="InterPro"/>
</dbReference>
<dbReference type="InterPro" id="IPR029787">
    <property type="entry name" value="Nucleotide_cyclase"/>
</dbReference>
<dbReference type="InterPro" id="IPR001054">
    <property type="entry name" value="A/G_cyclase"/>
</dbReference>
<proteinExistence type="predicted"/>
<evidence type="ECO:0000259" key="2">
    <source>
        <dbReference type="PROSITE" id="PS50125"/>
    </source>
</evidence>
<dbReference type="AlphaFoldDB" id="A0A4Y9NRS0"/>
<dbReference type="PANTHER" id="PTHR43081:SF1">
    <property type="entry name" value="ADENYLATE CYCLASE, TERMINAL-DIFFERENTIATION SPECIFIC"/>
    <property type="match status" value="1"/>
</dbReference>
<dbReference type="GO" id="GO:0004016">
    <property type="term" value="F:adenylate cyclase activity"/>
    <property type="evidence" value="ECO:0007669"/>
    <property type="project" value="UniProtKB-ARBA"/>
</dbReference>
<dbReference type="PANTHER" id="PTHR43081">
    <property type="entry name" value="ADENYLATE CYCLASE, TERMINAL-DIFFERENTIATION SPECIFIC-RELATED"/>
    <property type="match status" value="1"/>
</dbReference>
<evidence type="ECO:0000256" key="1">
    <source>
        <dbReference type="SAM" id="Phobius"/>
    </source>
</evidence>
<comment type="caution">
    <text evidence="3">The sequence shown here is derived from an EMBL/GenBank/DDBJ whole genome shotgun (WGS) entry which is preliminary data.</text>
</comment>
<evidence type="ECO:0000313" key="4">
    <source>
        <dbReference type="Proteomes" id="UP000297700"/>
    </source>
</evidence>
<keyword evidence="1" id="KW-0812">Transmembrane</keyword>
<dbReference type="SUPFAM" id="SSF55073">
    <property type="entry name" value="Nucleotide cyclase"/>
    <property type="match status" value="1"/>
</dbReference>
<evidence type="ECO:0000313" key="3">
    <source>
        <dbReference type="EMBL" id="TFV70037.1"/>
    </source>
</evidence>
<feature type="transmembrane region" description="Helical" evidence="1">
    <location>
        <begin position="244"/>
        <end position="267"/>
    </location>
</feature>
<dbReference type="CDD" id="cd07302">
    <property type="entry name" value="CHD"/>
    <property type="match status" value="1"/>
</dbReference>
<dbReference type="InterPro" id="IPR050697">
    <property type="entry name" value="Adenylyl/Guanylyl_Cyclase_3/4"/>
</dbReference>
<dbReference type="PROSITE" id="PS50125">
    <property type="entry name" value="GUANYLATE_CYCLASE_2"/>
    <property type="match status" value="1"/>
</dbReference>
<sequence>MPWGAGGRRLRLGLTEKTVGVKSASPQRRSGLEGPSEETAVTMLVERFSLPAALSPAPSKRDAETVQFAQAALTSAKREGLQLAVRARYVALVVIGCLLLVINPAWEQLYYVALLGLFALIGWAQVRVGRVGVSRPELALLFCDLALLTCLIVVPNPFGASHWPVAMQYHFGNFIYFFVLLAGATLAYTWRTVIAVGVWTAALWIIGMVWVWWQPDRDPALTARIAAATGSDQRLFAMISPSEIVFHVRIQEIVVFMIVAMTLALAVRRSNDLLVRHAAVERERGNLARYFSPNVVAELSKQDEPLKQVRTQHVAVLFVDIVGFTTFADARSPQEVVRTLREFHGLMEQEVFRHSGTLDKYLGDGLMATFGTPFAGEHDASNALRCAQAMIAAADGWNDRRAASGEPPLHVSFGLHYGPVVLGDIGQTCLEFAVIGATVNVASRLEALTRTFDCALVASDDLVSQAKAELGDAAATFQSLEAREPRAIRGIQQPISIWTQPRGA</sequence>
<feature type="transmembrane region" description="Helical" evidence="1">
    <location>
        <begin position="170"/>
        <end position="188"/>
    </location>
</feature>
<keyword evidence="1" id="KW-0472">Membrane</keyword>
<reference evidence="3 4" key="1">
    <citation type="submission" date="2019-03" db="EMBL/GenBank/DDBJ databases">
        <title>Bradyrhizobium strains diversity.</title>
        <authorList>
            <person name="Urquiaga M.C.O."/>
            <person name="Hungria M."/>
            <person name="Delamuta J.R.M."/>
            <person name="Klepa M.S."/>
        </authorList>
    </citation>
    <scope>NUCLEOTIDE SEQUENCE [LARGE SCALE GENOMIC DNA]</scope>
    <source>
        <strain evidence="3 4">CNPSo 3426</strain>
    </source>
</reference>
<gene>
    <name evidence="3" type="ORF">E4K64_31185</name>
</gene>
<keyword evidence="1" id="KW-1133">Transmembrane helix</keyword>
<organism evidence="3 4">
    <name type="scientific">Bradyrhizobium frederickii</name>
    <dbReference type="NCBI Taxonomy" id="2560054"/>
    <lineage>
        <taxon>Bacteria</taxon>
        <taxon>Pseudomonadati</taxon>
        <taxon>Pseudomonadota</taxon>
        <taxon>Alphaproteobacteria</taxon>
        <taxon>Hyphomicrobiales</taxon>
        <taxon>Nitrobacteraceae</taxon>
        <taxon>Bradyrhizobium</taxon>
    </lineage>
</organism>
<dbReference type="Pfam" id="PF00211">
    <property type="entry name" value="Guanylate_cyc"/>
    <property type="match status" value="1"/>
</dbReference>
<protein>
    <submittedName>
        <fullName evidence="3">Adenylate/guanylate cyclase domain-containing protein</fullName>
    </submittedName>
</protein>
<feature type="transmembrane region" description="Helical" evidence="1">
    <location>
        <begin position="193"/>
        <end position="213"/>
    </location>
</feature>